<protein>
    <submittedName>
        <fullName evidence="4">2-methylcitrate dehydratase PrpD</fullName>
    </submittedName>
</protein>
<evidence type="ECO:0000313" key="4">
    <source>
        <dbReference type="EMBL" id="SKB85915.1"/>
    </source>
</evidence>
<dbReference type="GO" id="GO:0016829">
    <property type="term" value="F:lyase activity"/>
    <property type="evidence" value="ECO:0007669"/>
    <property type="project" value="InterPro"/>
</dbReference>
<feature type="domain" description="MmgE/PrpD C-terminal" evidence="3">
    <location>
        <begin position="266"/>
        <end position="435"/>
    </location>
</feature>
<evidence type="ECO:0000256" key="1">
    <source>
        <dbReference type="ARBA" id="ARBA00006174"/>
    </source>
</evidence>
<gene>
    <name evidence="4" type="ORF">SAMN06295920_107127</name>
</gene>
<evidence type="ECO:0000259" key="3">
    <source>
        <dbReference type="Pfam" id="PF19305"/>
    </source>
</evidence>
<proteinExistence type="inferred from homology"/>
<dbReference type="PANTHER" id="PTHR16943:SF8">
    <property type="entry name" value="2-METHYLCITRATE DEHYDRATASE"/>
    <property type="match status" value="1"/>
</dbReference>
<comment type="similarity">
    <text evidence="1">Belongs to the PrpD family.</text>
</comment>
<dbReference type="Pfam" id="PF19305">
    <property type="entry name" value="MmgE_PrpD_C"/>
    <property type="match status" value="1"/>
</dbReference>
<sequence length="458" mass="48073">MQSVAPRIAAWIAGLEPAAIPPEVIDRAKGCVLDQLGCQIVGAGWPHTRPVLDHVTALGGREEATIVGGGRTTPIYAAYANGSFGHSMEYDDSHVLCGHPGAVVIPAALAIAERDRRHGRDLLTAIVAGYQSMALGGGAIHKAARSRGWHPMKMQGPFGSAGAVAKLLGLDAGRTTHALAIAGSEASGTMEYDQSGGEVKRVHAGSASRSGAEAALLAAHGLTGPSTIFEGKRGIFPVFADGFDGDPEALWTRDFHIRDTMFKLSPAVFTIHGAIQAADALRREHGIAAADIARITADVAEITILHGAGIIHPSDMIGAQFSLAFGVSCIFARGRAGLVDFSDPAAWRDPLIHDLSDRIQVRQAEVAPGASELGGRVTVALRDGRVLTHDQPIPRGHHLNPASFDELLVKFRELLAPHVADGDAQRIVDMVAALDRLDDCSDLMALVGQARSRADALG</sequence>
<dbReference type="InterPro" id="IPR042183">
    <property type="entry name" value="MmgE/PrpD_sf_1"/>
</dbReference>
<evidence type="ECO:0000313" key="5">
    <source>
        <dbReference type="Proteomes" id="UP000189818"/>
    </source>
</evidence>
<dbReference type="Proteomes" id="UP000189818">
    <property type="component" value="Unassembled WGS sequence"/>
</dbReference>
<name>A0A1T5EPS2_9SPHN</name>
<dbReference type="InterPro" id="IPR045337">
    <property type="entry name" value="MmgE_PrpD_C"/>
</dbReference>
<dbReference type="SUPFAM" id="SSF103378">
    <property type="entry name" value="2-methylcitrate dehydratase PrpD"/>
    <property type="match status" value="1"/>
</dbReference>
<dbReference type="RefSeq" id="WP_079649225.1">
    <property type="nucleotide sequence ID" value="NZ_FUYM01000007.1"/>
</dbReference>
<keyword evidence="5" id="KW-1185">Reference proteome</keyword>
<feature type="domain" description="MmgE/PrpD N-terminal" evidence="2">
    <location>
        <begin position="7"/>
        <end position="244"/>
    </location>
</feature>
<dbReference type="EMBL" id="FUYM01000007">
    <property type="protein sequence ID" value="SKB85915.1"/>
    <property type="molecule type" value="Genomic_DNA"/>
</dbReference>
<dbReference type="STRING" id="439228.SAMN06295920_107127"/>
<dbReference type="AlphaFoldDB" id="A0A1T5EPS2"/>
<evidence type="ECO:0000259" key="2">
    <source>
        <dbReference type="Pfam" id="PF03972"/>
    </source>
</evidence>
<dbReference type="Gene3D" id="3.30.1330.120">
    <property type="entry name" value="2-methylcitrate dehydratase PrpD"/>
    <property type="match status" value="1"/>
</dbReference>
<dbReference type="Pfam" id="PF03972">
    <property type="entry name" value="MmgE_PrpD_N"/>
    <property type="match status" value="1"/>
</dbReference>
<dbReference type="PANTHER" id="PTHR16943">
    <property type="entry name" value="2-METHYLCITRATE DEHYDRATASE-RELATED"/>
    <property type="match status" value="1"/>
</dbReference>
<dbReference type="InterPro" id="IPR005656">
    <property type="entry name" value="MmgE_PrpD"/>
</dbReference>
<accession>A0A1T5EPS2</accession>
<dbReference type="InterPro" id="IPR036148">
    <property type="entry name" value="MmgE/PrpD_sf"/>
</dbReference>
<organism evidence="4 5">
    <name type="scientific">Rhizorhabdus histidinilytica</name>
    <dbReference type="NCBI Taxonomy" id="439228"/>
    <lineage>
        <taxon>Bacteria</taxon>
        <taxon>Pseudomonadati</taxon>
        <taxon>Pseudomonadota</taxon>
        <taxon>Alphaproteobacteria</taxon>
        <taxon>Sphingomonadales</taxon>
        <taxon>Sphingomonadaceae</taxon>
        <taxon>Rhizorhabdus</taxon>
    </lineage>
</organism>
<dbReference type="OrthoDB" id="7472733at2"/>
<dbReference type="InterPro" id="IPR045336">
    <property type="entry name" value="MmgE_PrpD_N"/>
</dbReference>
<reference evidence="5" key="1">
    <citation type="submission" date="2017-02" db="EMBL/GenBank/DDBJ databases">
        <authorList>
            <person name="Varghese N."/>
            <person name="Submissions S."/>
        </authorList>
    </citation>
    <scope>NUCLEOTIDE SEQUENCE [LARGE SCALE GENOMIC DNA]</scope>
    <source>
        <strain evidence="5">UM2</strain>
    </source>
</reference>
<dbReference type="Gene3D" id="1.10.4100.10">
    <property type="entry name" value="2-methylcitrate dehydratase PrpD"/>
    <property type="match status" value="1"/>
</dbReference>
<dbReference type="InterPro" id="IPR042188">
    <property type="entry name" value="MmgE/PrpD_sf_2"/>
</dbReference>